<evidence type="ECO:0000256" key="2">
    <source>
        <dbReference type="ARBA" id="ARBA00022759"/>
    </source>
</evidence>
<evidence type="ECO:0000256" key="4">
    <source>
        <dbReference type="ARBA" id="ARBA00022769"/>
    </source>
</evidence>
<dbReference type="Pfam" id="PF03851">
    <property type="entry name" value="UvdE"/>
    <property type="match status" value="1"/>
</dbReference>
<dbReference type="SUPFAM" id="SSF51658">
    <property type="entry name" value="Xylose isomerase-like"/>
    <property type="match status" value="1"/>
</dbReference>
<dbReference type="InterPro" id="IPR004601">
    <property type="entry name" value="UvdE"/>
</dbReference>
<evidence type="ECO:0000256" key="3">
    <source>
        <dbReference type="ARBA" id="ARBA00022763"/>
    </source>
</evidence>
<dbReference type="GO" id="GO:0006298">
    <property type="term" value="P:mismatch repair"/>
    <property type="evidence" value="ECO:0007669"/>
    <property type="project" value="EnsemblFungi"/>
</dbReference>
<dbReference type="GO" id="GO:0043504">
    <property type="term" value="P:mitochondrial DNA repair"/>
    <property type="evidence" value="ECO:0007669"/>
    <property type="project" value="EnsemblFungi"/>
</dbReference>
<keyword evidence="3" id="KW-0227">DNA damage</keyword>
<keyword evidence="5" id="KW-0378">Hydrolase</keyword>
<keyword evidence="2" id="KW-0255">Endonuclease</keyword>
<keyword evidence="6" id="KW-0234">DNA repair</keyword>
<dbReference type="NCBIfam" id="TIGR00629">
    <property type="entry name" value="uvde"/>
    <property type="match status" value="1"/>
</dbReference>
<dbReference type="GO" id="GO:0033892">
    <property type="term" value="F:deoxyribonuclease (pyrimidine dimer) activity"/>
    <property type="evidence" value="ECO:0007669"/>
    <property type="project" value="EnsemblFungi"/>
</dbReference>
<dbReference type="GO" id="GO:0005634">
    <property type="term" value="C:nucleus"/>
    <property type="evidence" value="ECO:0007669"/>
    <property type="project" value="EnsemblFungi"/>
</dbReference>
<evidence type="ECO:0008006" key="9">
    <source>
        <dbReference type="Google" id="ProtNLM"/>
    </source>
</evidence>
<gene>
    <name evidence="8" type="ORF">LRAMOSA08180</name>
</gene>
<dbReference type="GO" id="GO:0006290">
    <property type="term" value="P:pyrimidine dimer repair"/>
    <property type="evidence" value="ECO:0007669"/>
    <property type="project" value="EnsemblFungi"/>
</dbReference>
<dbReference type="OrthoDB" id="541883at2759"/>
<evidence type="ECO:0000256" key="1">
    <source>
        <dbReference type="ARBA" id="ARBA00022722"/>
    </source>
</evidence>
<evidence type="ECO:0000256" key="6">
    <source>
        <dbReference type="ARBA" id="ARBA00023204"/>
    </source>
</evidence>
<evidence type="ECO:0000256" key="5">
    <source>
        <dbReference type="ARBA" id="ARBA00022801"/>
    </source>
</evidence>
<sequence>MSTLMKQKPAGRFVHPNPRNYKGRLGYACLNTILRHQKPPVFCSRTCRIETIRQKGLDFVKELGLQNVRDLSTLIEWNEAHGIKFMRMSSDIFPFASHKDYGYSLDFAKSELESIGELAAKYKHRLASVFNIVFNQLGSPNPGVVENTIRDLSCEYLLLILHMTLTLICEYADHASMLDLMKLPPDSIMIIFEENYKKLTDAIKRRLVLENDELGYSVTDLLPVCQRLDIPLVLDWHHHDINPGEASETLLDLLPAINETWHRKGITPKQHYSESRPGAVSAVERRAHSDRVKNLPPASDDVDLMIEAKDKEQAVFQLYKLYDLYPVDDDVWIADKKMIPKSIKAKKRKKAVVVEAQDETVVEDTIVEEEEEEVIVGMRTRSRSRKKAKKT</sequence>
<keyword evidence="1" id="KW-0540">Nuclease</keyword>
<dbReference type="GO" id="GO:0070914">
    <property type="term" value="P:UV-damage excision repair"/>
    <property type="evidence" value="ECO:0007669"/>
    <property type="project" value="EnsemblFungi"/>
</dbReference>
<dbReference type="GO" id="GO:0000404">
    <property type="term" value="F:heteroduplex DNA loop binding"/>
    <property type="evidence" value="ECO:0007669"/>
    <property type="project" value="EnsemblFungi"/>
</dbReference>
<protein>
    <recommendedName>
        <fullName evidence="9">UV-endonuclease UvdE</fullName>
    </recommendedName>
</protein>
<dbReference type="GO" id="GO:0006289">
    <property type="term" value="P:nucleotide-excision repair"/>
    <property type="evidence" value="ECO:0007669"/>
    <property type="project" value="InterPro"/>
</dbReference>
<dbReference type="AlphaFoldDB" id="A0A077WG41"/>
<organism evidence="8">
    <name type="scientific">Lichtheimia ramosa</name>
    <dbReference type="NCBI Taxonomy" id="688394"/>
    <lineage>
        <taxon>Eukaryota</taxon>
        <taxon>Fungi</taxon>
        <taxon>Fungi incertae sedis</taxon>
        <taxon>Mucoromycota</taxon>
        <taxon>Mucoromycotina</taxon>
        <taxon>Mucoromycetes</taxon>
        <taxon>Mucorales</taxon>
        <taxon>Lichtheimiaceae</taxon>
        <taxon>Lichtheimia</taxon>
    </lineage>
</organism>
<name>A0A077WG41_9FUNG</name>
<dbReference type="Gene3D" id="3.20.20.150">
    <property type="entry name" value="Divalent-metal-dependent TIM barrel enzymes"/>
    <property type="match status" value="1"/>
</dbReference>
<feature type="compositionally biased region" description="Basic and acidic residues" evidence="7">
    <location>
        <begin position="283"/>
        <end position="293"/>
    </location>
</feature>
<proteinExistence type="predicted"/>
<feature type="region of interest" description="Disordered" evidence="7">
    <location>
        <begin position="269"/>
        <end position="294"/>
    </location>
</feature>
<evidence type="ECO:0000313" key="8">
    <source>
        <dbReference type="EMBL" id="CDS05652.1"/>
    </source>
</evidence>
<accession>A0A077WG41</accession>
<reference evidence="8" key="1">
    <citation type="journal article" date="2014" name="Genome Announc.">
        <title>De novo whole-genome sequence and genome annotation of Lichtheimia ramosa.</title>
        <authorList>
            <person name="Linde J."/>
            <person name="Schwartze V."/>
            <person name="Binder U."/>
            <person name="Lass-Florl C."/>
            <person name="Voigt K."/>
            <person name="Horn F."/>
        </authorList>
    </citation>
    <scope>NUCLEOTIDE SEQUENCE</scope>
    <source>
        <strain evidence="8">JMRC FSU:6197</strain>
    </source>
</reference>
<evidence type="ECO:0000256" key="7">
    <source>
        <dbReference type="SAM" id="MobiDB-lite"/>
    </source>
</evidence>
<dbReference type="GO" id="GO:0006284">
    <property type="term" value="P:base-excision repair"/>
    <property type="evidence" value="ECO:0007669"/>
    <property type="project" value="EnsemblFungi"/>
</dbReference>
<dbReference type="InterPro" id="IPR036237">
    <property type="entry name" value="Xyl_isomerase-like_sf"/>
</dbReference>
<keyword evidence="4" id="KW-0228">DNA excision</keyword>
<dbReference type="EMBL" id="LK023317">
    <property type="protein sequence ID" value="CDS05652.1"/>
    <property type="molecule type" value="Genomic_DNA"/>
</dbReference>
<dbReference type="PANTHER" id="PTHR31290:SF5">
    <property type="entry name" value="UV-DAMAGE ENDONUCLEASE"/>
    <property type="match status" value="1"/>
</dbReference>
<dbReference type="GO" id="GO:0005739">
    <property type="term" value="C:mitochondrion"/>
    <property type="evidence" value="ECO:0007669"/>
    <property type="project" value="EnsemblFungi"/>
</dbReference>
<dbReference type="PANTHER" id="PTHR31290">
    <property type="entry name" value="UV-DAMAGE ENDONUCLEASE"/>
    <property type="match status" value="1"/>
</dbReference>